<dbReference type="Gene3D" id="4.10.240.10">
    <property type="entry name" value="Zn(2)-C6 fungal-type DNA-binding domain"/>
    <property type="match status" value="1"/>
</dbReference>
<dbReference type="CDD" id="cd00067">
    <property type="entry name" value="GAL4"/>
    <property type="match status" value="1"/>
</dbReference>
<accession>A0A6G1H2Q9</accession>
<dbReference type="PROSITE" id="PS50048">
    <property type="entry name" value="ZN2_CY6_FUNGAL_2"/>
    <property type="match status" value="1"/>
</dbReference>
<dbReference type="InterPro" id="IPR007219">
    <property type="entry name" value="XnlR_reg_dom"/>
</dbReference>
<dbReference type="GO" id="GO:0000435">
    <property type="term" value="P:positive regulation of transcription from RNA polymerase II promoter by galactose"/>
    <property type="evidence" value="ECO:0007669"/>
    <property type="project" value="TreeGrafter"/>
</dbReference>
<evidence type="ECO:0000256" key="1">
    <source>
        <dbReference type="ARBA" id="ARBA00022723"/>
    </source>
</evidence>
<gene>
    <name evidence="7" type="ORF">K402DRAFT_354082</name>
</gene>
<evidence type="ECO:0000256" key="3">
    <source>
        <dbReference type="ARBA" id="ARBA00023163"/>
    </source>
</evidence>
<dbReference type="PANTHER" id="PTHR47424:SF12">
    <property type="entry name" value="TRANSCRIPTION FACTOR ASQA"/>
    <property type="match status" value="1"/>
</dbReference>
<dbReference type="GO" id="GO:0006351">
    <property type="term" value="P:DNA-templated transcription"/>
    <property type="evidence" value="ECO:0007669"/>
    <property type="project" value="InterPro"/>
</dbReference>
<sequence length="764" mass="84970">MFSTFAATSAHDQHALSSDPPSAPTKLSRRQQVSRACGWCRAYRIKCDDKVPCRNCVTKGRNCADKGGNDVRTYSLALKEIDRLKSKVSELEHELNAVHFPYKNSTHAPALPEHLDPLREYGGNRGSWENVLTIVNEKTRQAQCYGPASSNYFKAQMNSYLEKTLSRVCPQLYSQAAVASLFCPIAALKAQKKTKTFRRTSSTSQKPLSRWQEEYFLDLFWQSYHCMYPIVDETEFRALHNDVWVTPYEPRKSSALVDIILAVTMQYATAILPPDLTNSVISAEERGKHAASAGRSYYRRCQTLLSDDMEAPSIETVQCRFFSVIYLANANSLNAAYSMLALAVRAATILGLHREPLNNLDEDGKNFHRRLWWTVYALEISFAMELGRTLSINISQVTSKLPADAPQMGSISIPGDTTSLGIGSAFAANLQFIKLILATRSVYILLYRRSAELLGPSHTESLHTNPRALESCAEFVASKMQYLETWKRDLPTSLRMRRRGSGEWLSTDGSPLDVQPVGPAIQQRQRVFLELHYHTVVMNLFRPFIYFSQPTEHITPVTEANGVACVSHAITITNIIHQMLTETDLLRGWLECFQWHGNAFISLVGYVLAYPKGQKTAEARIAIRRAITTFDILSSSLSMAASAAEMARGLATKADIVVDRFNSGTMALDSSGTIVDVSSDSQQLSQDGNDEAHQAAMGCLAAPDIGVETPAALTDLLGPAGSMDWISDSGDQPLGMMGLVQDMDMDMEFFVPWMMDNHSTEPML</sequence>
<dbReference type="SMART" id="SM00906">
    <property type="entry name" value="Fungal_trans"/>
    <property type="match status" value="1"/>
</dbReference>
<dbReference type="EMBL" id="ML977153">
    <property type="protein sequence ID" value="KAF1987248.1"/>
    <property type="molecule type" value="Genomic_DNA"/>
</dbReference>
<evidence type="ECO:0000256" key="4">
    <source>
        <dbReference type="ARBA" id="ARBA00023242"/>
    </source>
</evidence>
<keyword evidence="1" id="KW-0479">Metal-binding</keyword>
<proteinExistence type="predicted"/>
<name>A0A6G1H2Q9_9PEZI</name>
<keyword evidence="3" id="KW-0804">Transcription</keyword>
<evidence type="ECO:0000256" key="2">
    <source>
        <dbReference type="ARBA" id="ARBA00023015"/>
    </source>
</evidence>
<dbReference type="OrthoDB" id="2283488at2759"/>
<dbReference type="GO" id="GO:0005634">
    <property type="term" value="C:nucleus"/>
    <property type="evidence" value="ECO:0007669"/>
    <property type="project" value="TreeGrafter"/>
</dbReference>
<keyword evidence="2" id="KW-0805">Transcription regulation</keyword>
<dbReference type="PANTHER" id="PTHR47424">
    <property type="entry name" value="REGULATORY PROTEIN GAL4"/>
    <property type="match status" value="1"/>
</dbReference>
<evidence type="ECO:0000256" key="5">
    <source>
        <dbReference type="SAM" id="MobiDB-lite"/>
    </source>
</evidence>
<dbReference type="InterPro" id="IPR036864">
    <property type="entry name" value="Zn2-C6_fun-type_DNA-bd_sf"/>
</dbReference>
<protein>
    <recommendedName>
        <fullName evidence="6">Zn(2)-C6 fungal-type domain-containing protein</fullName>
    </recommendedName>
</protein>
<reference evidence="7" key="1">
    <citation type="journal article" date="2020" name="Stud. Mycol.">
        <title>101 Dothideomycetes genomes: a test case for predicting lifestyles and emergence of pathogens.</title>
        <authorList>
            <person name="Haridas S."/>
            <person name="Albert R."/>
            <person name="Binder M."/>
            <person name="Bloem J."/>
            <person name="Labutti K."/>
            <person name="Salamov A."/>
            <person name="Andreopoulos B."/>
            <person name="Baker S."/>
            <person name="Barry K."/>
            <person name="Bills G."/>
            <person name="Bluhm B."/>
            <person name="Cannon C."/>
            <person name="Castanera R."/>
            <person name="Culley D."/>
            <person name="Daum C."/>
            <person name="Ezra D."/>
            <person name="Gonzalez J."/>
            <person name="Henrissat B."/>
            <person name="Kuo A."/>
            <person name="Liang C."/>
            <person name="Lipzen A."/>
            <person name="Lutzoni F."/>
            <person name="Magnuson J."/>
            <person name="Mondo S."/>
            <person name="Nolan M."/>
            <person name="Ohm R."/>
            <person name="Pangilinan J."/>
            <person name="Park H.-J."/>
            <person name="Ramirez L."/>
            <person name="Alfaro M."/>
            <person name="Sun H."/>
            <person name="Tritt A."/>
            <person name="Yoshinaga Y."/>
            <person name="Zwiers L.-H."/>
            <person name="Turgeon B."/>
            <person name="Goodwin S."/>
            <person name="Spatafora J."/>
            <person name="Crous P."/>
            <person name="Grigoriev I."/>
        </authorList>
    </citation>
    <scope>NUCLEOTIDE SEQUENCE</scope>
    <source>
        <strain evidence="7">CBS 113979</strain>
    </source>
</reference>
<feature type="region of interest" description="Disordered" evidence="5">
    <location>
        <begin position="1"/>
        <end position="29"/>
    </location>
</feature>
<dbReference type="PROSITE" id="PS00463">
    <property type="entry name" value="ZN2_CY6_FUNGAL_1"/>
    <property type="match status" value="1"/>
</dbReference>
<organism evidence="7 8">
    <name type="scientific">Aulographum hederae CBS 113979</name>
    <dbReference type="NCBI Taxonomy" id="1176131"/>
    <lineage>
        <taxon>Eukaryota</taxon>
        <taxon>Fungi</taxon>
        <taxon>Dikarya</taxon>
        <taxon>Ascomycota</taxon>
        <taxon>Pezizomycotina</taxon>
        <taxon>Dothideomycetes</taxon>
        <taxon>Pleosporomycetidae</taxon>
        <taxon>Aulographales</taxon>
        <taxon>Aulographaceae</taxon>
    </lineage>
</organism>
<feature type="domain" description="Zn(2)-C6 fungal-type" evidence="6">
    <location>
        <begin position="36"/>
        <end position="63"/>
    </location>
</feature>
<dbReference type="Proteomes" id="UP000800041">
    <property type="component" value="Unassembled WGS sequence"/>
</dbReference>
<keyword evidence="8" id="KW-1185">Reference proteome</keyword>
<dbReference type="GO" id="GO:0000978">
    <property type="term" value="F:RNA polymerase II cis-regulatory region sequence-specific DNA binding"/>
    <property type="evidence" value="ECO:0007669"/>
    <property type="project" value="TreeGrafter"/>
</dbReference>
<dbReference type="InterPro" id="IPR051127">
    <property type="entry name" value="Fungal_SecMet_Regulators"/>
</dbReference>
<evidence type="ECO:0000313" key="7">
    <source>
        <dbReference type="EMBL" id="KAF1987248.1"/>
    </source>
</evidence>
<dbReference type="SUPFAM" id="SSF57701">
    <property type="entry name" value="Zn2/Cys6 DNA-binding domain"/>
    <property type="match status" value="1"/>
</dbReference>
<evidence type="ECO:0000259" key="6">
    <source>
        <dbReference type="PROSITE" id="PS50048"/>
    </source>
</evidence>
<dbReference type="GO" id="GO:0000981">
    <property type="term" value="F:DNA-binding transcription factor activity, RNA polymerase II-specific"/>
    <property type="evidence" value="ECO:0007669"/>
    <property type="project" value="InterPro"/>
</dbReference>
<dbReference type="CDD" id="cd12148">
    <property type="entry name" value="fungal_TF_MHR"/>
    <property type="match status" value="1"/>
</dbReference>
<dbReference type="InterPro" id="IPR001138">
    <property type="entry name" value="Zn2Cys6_DnaBD"/>
</dbReference>
<evidence type="ECO:0000313" key="8">
    <source>
        <dbReference type="Proteomes" id="UP000800041"/>
    </source>
</evidence>
<keyword evidence="4" id="KW-0539">Nucleus</keyword>
<dbReference type="GO" id="GO:0008270">
    <property type="term" value="F:zinc ion binding"/>
    <property type="evidence" value="ECO:0007669"/>
    <property type="project" value="InterPro"/>
</dbReference>
<dbReference type="AlphaFoldDB" id="A0A6G1H2Q9"/>
<dbReference type="Pfam" id="PF04082">
    <property type="entry name" value="Fungal_trans"/>
    <property type="match status" value="1"/>
</dbReference>